<feature type="compositionally biased region" description="Basic residues" evidence="1">
    <location>
        <begin position="843"/>
        <end position="852"/>
    </location>
</feature>
<dbReference type="InParanoid" id="A0A5C3P4V1"/>
<feature type="region of interest" description="Disordered" evidence="1">
    <location>
        <begin position="1"/>
        <end position="29"/>
    </location>
</feature>
<feature type="compositionally biased region" description="Low complexity" evidence="1">
    <location>
        <begin position="390"/>
        <end position="406"/>
    </location>
</feature>
<evidence type="ECO:0000256" key="1">
    <source>
        <dbReference type="SAM" id="MobiDB-lite"/>
    </source>
</evidence>
<feature type="compositionally biased region" description="Polar residues" evidence="1">
    <location>
        <begin position="1"/>
        <end position="10"/>
    </location>
</feature>
<dbReference type="Proteomes" id="UP000308197">
    <property type="component" value="Unassembled WGS sequence"/>
</dbReference>
<evidence type="ECO:0000313" key="2">
    <source>
        <dbReference type="EMBL" id="TFK80813.1"/>
    </source>
</evidence>
<reference evidence="2 3" key="1">
    <citation type="journal article" date="2019" name="Nat. Ecol. Evol.">
        <title>Megaphylogeny resolves global patterns of mushroom evolution.</title>
        <authorList>
            <person name="Varga T."/>
            <person name="Krizsan K."/>
            <person name="Foldi C."/>
            <person name="Dima B."/>
            <person name="Sanchez-Garcia M."/>
            <person name="Sanchez-Ramirez S."/>
            <person name="Szollosi G.J."/>
            <person name="Szarkandi J.G."/>
            <person name="Papp V."/>
            <person name="Albert L."/>
            <person name="Andreopoulos W."/>
            <person name="Angelini C."/>
            <person name="Antonin V."/>
            <person name="Barry K.W."/>
            <person name="Bougher N.L."/>
            <person name="Buchanan P."/>
            <person name="Buyck B."/>
            <person name="Bense V."/>
            <person name="Catcheside P."/>
            <person name="Chovatia M."/>
            <person name="Cooper J."/>
            <person name="Damon W."/>
            <person name="Desjardin D."/>
            <person name="Finy P."/>
            <person name="Geml J."/>
            <person name="Haridas S."/>
            <person name="Hughes K."/>
            <person name="Justo A."/>
            <person name="Karasinski D."/>
            <person name="Kautmanova I."/>
            <person name="Kiss B."/>
            <person name="Kocsube S."/>
            <person name="Kotiranta H."/>
            <person name="LaButti K.M."/>
            <person name="Lechner B.E."/>
            <person name="Liimatainen K."/>
            <person name="Lipzen A."/>
            <person name="Lukacs Z."/>
            <person name="Mihaltcheva S."/>
            <person name="Morgado L.N."/>
            <person name="Niskanen T."/>
            <person name="Noordeloos M.E."/>
            <person name="Ohm R.A."/>
            <person name="Ortiz-Santana B."/>
            <person name="Ovrebo C."/>
            <person name="Racz N."/>
            <person name="Riley R."/>
            <person name="Savchenko A."/>
            <person name="Shiryaev A."/>
            <person name="Soop K."/>
            <person name="Spirin V."/>
            <person name="Szebenyi C."/>
            <person name="Tomsovsky M."/>
            <person name="Tulloss R.E."/>
            <person name="Uehling J."/>
            <person name="Grigoriev I.V."/>
            <person name="Vagvolgyi C."/>
            <person name="Papp T."/>
            <person name="Martin F.M."/>
            <person name="Miettinen O."/>
            <person name="Hibbett D.S."/>
            <person name="Nagy L.G."/>
        </authorList>
    </citation>
    <scope>NUCLEOTIDE SEQUENCE [LARGE SCALE GENOMIC DNA]</scope>
    <source>
        <strain evidence="2 3">HHB13444</strain>
    </source>
</reference>
<accession>A0A5C3P4V1</accession>
<keyword evidence="3" id="KW-1185">Reference proteome</keyword>
<feature type="region of interest" description="Disordered" evidence="1">
    <location>
        <begin position="484"/>
        <end position="517"/>
    </location>
</feature>
<feature type="compositionally biased region" description="Polar residues" evidence="1">
    <location>
        <begin position="507"/>
        <end position="517"/>
    </location>
</feature>
<feature type="compositionally biased region" description="Low complexity" evidence="1">
    <location>
        <begin position="605"/>
        <end position="631"/>
    </location>
</feature>
<organism evidence="2 3">
    <name type="scientific">Polyporus arcularius HHB13444</name>
    <dbReference type="NCBI Taxonomy" id="1314778"/>
    <lineage>
        <taxon>Eukaryota</taxon>
        <taxon>Fungi</taxon>
        <taxon>Dikarya</taxon>
        <taxon>Basidiomycota</taxon>
        <taxon>Agaricomycotina</taxon>
        <taxon>Agaricomycetes</taxon>
        <taxon>Polyporales</taxon>
        <taxon>Polyporaceae</taxon>
        <taxon>Polyporus</taxon>
    </lineage>
</organism>
<gene>
    <name evidence="2" type="ORF">K466DRAFT_569417</name>
</gene>
<feature type="region of interest" description="Disordered" evidence="1">
    <location>
        <begin position="390"/>
        <end position="428"/>
    </location>
</feature>
<feature type="compositionally biased region" description="Low complexity" evidence="1">
    <location>
        <begin position="548"/>
        <end position="572"/>
    </location>
</feature>
<dbReference type="AlphaFoldDB" id="A0A5C3P4V1"/>
<dbReference type="STRING" id="1314778.A0A5C3P4V1"/>
<sequence length="852" mass="91751">MSTNAITQTVPRKKKVKSPNEDPTEGDGRRWVTGVKFEFLTGRLPLWHDARDFGEMSNFYSRVTLLFVRFFTWEHALDPDGNGPAEEPSEDNLNEELNVTGLEPDEVARRNAVYIELRSKIQRWFRYHGTKALKSKGADPLAKILKAFKTQDKPPRRMQTLQFYSKLYYDTRIKATVDAEWPKIVAQAGAKGAPPPKRLKHQNTVVARKFAAETAEFQVALKRQRDAEFEEEYAAWKACSLDSMDVPKTAEEYALALEEASGWIHPLAESLSKRVGLNVSILLTGPIGSSGGRIDVKAVHAGESSGLTPKLWPDYDARGYEALLKSLIGFAKACFSQQECRDRALPGTTPPDGNGVPASFPSSSVITVAPGGVNGDTVVRTVPLCIPQGPATASPTAESAASSPVSAPLPPPPAAATHGTMGSRSPSEIAMPAPLRMVSRLSSSTGAAGVPLNAVMPASTRSTEPIYGHPSILRDMACANVPPTPTVLETTPTDLNMPTSPLPPNDTSPSVASSTSLDTMTSGLAALSATPVSSSTGTKRSLPPPSSSPTVESSTPPTEVSVLPSSSPSPTLAEKVASPRRMRASPAPMSISAGPRTFRAPGPPASISAGPALGRSASSGRSVSLSAGSLSTGPGPAPFSKINDQNCPSNIVDIIQYLKAHQWGPIWDHCITTWVEIERFAQFKTRGALQNPTEGRPLEVAAWMKRARKLVDFPIKDVDKLAAAWLTWWKSNKPVAQDTDNVRANWDWGVLNVSGPNGILLFMLSLAWWGAVVEHTQGYQGKWLLAVSDVRLVLDRVLLAAAKGYRDEDADEGDADLQVSVSRTSRKRQHTAVTPAKGSAKVTYKKRKTTKR</sequence>
<protein>
    <submittedName>
        <fullName evidence="2">Uncharacterized protein</fullName>
    </submittedName>
</protein>
<feature type="region of interest" description="Disordered" evidence="1">
    <location>
        <begin position="529"/>
        <end position="633"/>
    </location>
</feature>
<proteinExistence type="predicted"/>
<dbReference type="EMBL" id="ML211702">
    <property type="protein sequence ID" value="TFK80813.1"/>
    <property type="molecule type" value="Genomic_DNA"/>
</dbReference>
<name>A0A5C3P4V1_9APHY</name>
<feature type="region of interest" description="Disordered" evidence="1">
    <location>
        <begin position="809"/>
        <end position="852"/>
    </location>
</feature>
<evidence type="ECO:0000313" key="3">
    <source>
        <dbReference type="Proteomes" id="UP000308197"/>
    </source>
</evidence>
<feature type="compositionally biased region" description="Polar residues" evidence="1">
    <location>
        <begin position="530"/>
        <end position="539"/>
    </location>
</feature>